<feature type="transmembrane region" description="Helical" evidence="5">
    <location>
        <begin position="214"/>
        <end position="231"/>
    </location>
</feature>
<evidence type="ECO:0000256" key="2">
    <source>
        <dbReference type="ARBA" id="ARBA00022692"/>
    </source>
</evidence>
<keyword evidence="7" id="KW-1185">Reference proteome</keyword>
<evidence type="ECO:0000256" key="5">
    <source>
        <dbReference type="SAM" id="Phobius"/>
    </source>
</evidence>
<organism evidence="6 7">
    <name type="scientific">Dactylonectria estremocensis</name>
    <dbReference type="NCBI Taxonomy" id="1079267"/>
    <lineage>
        <taxon>Eukaryota</taxon>
        <taxon>Fungi</taxon>
        <taxon>Dikarya</taxon>
        <taxon>Ascomycota</taxon>
        <taxon>Pezizomycotina</taxon>
        <taxon>Sordariomycetes</taxon>
        <taxon>Hypocreomycetidae</taxon>
        <taxon>Hypocreales</taxon>
        <taxon>Nectriaceae</taxon>
        <taxon>Dactylonectria</taxon>
    </lineage>
</organism>
<comment type="caution">
    <text evidence="6">The sequence shown here is derived from an EMBL/GenBank/DDBJ whole genome shotgun (WGS) entry which is preliminary data.</text>
</comment>
<dbReference type="PANTHER" id="PTHR31465:SF28">
    <property type="entry name" value="DOMAIN PROTEIN, PUTATIVE-RELATED"/>
    <property type="match status" value="1"/>
</dbReference>
<protein>
    <submittedName>
        <fullName evidence="6">RTA1 like protein-domain-containing protein</fullName>
    </submittedName>
</protein>
<evidence type="ECO:0000313" key="7">
    <source>
        <dbReference type="Proteomes" id="UP000717696"/>
    </source>
</evidence>
<feature type="transmembrane region" description="Helical" evidence="5">
    <location>
        <begin position="42"/>
        <end position="64"/>
    </location>
</feature>
<comment type="subcellular location">
    <subcellularLocation>
        <location evidence="1">Membrane</location>
        <topology evidence="1">Multi-pass membrane protein</topology>
    </subcellularLocation>
</comment>
<feature type="transmembrane region" description="Helical" evidence="5">
    <location>
        <begin position="164"/>
        <end position="184"/>
    </location>
</feature>
<gene>
    <name evidence="6" type="ORF">B0J13DRAFT_285623</name>
</gene>
<sequence length="301" mass="33862">MPETITKSHYAYDPSEVLAGVVAGLYGLSFVLTLYQTIRRRSWVWLVMVLAIAMEVAGYAARIASAKNPTQKTPYVIQYLLVILAPVLMAGVIYVVFSRIVFWVVPPESRTLRILWVPPRFITTIFVGFDIVALLLQAVAGVLIAGTEPTEANAKEKLRLGKDLGLVGVSTQMIGFGLFTIAAIRFHFTSKKLDGEFVRLNQNKHEIQRHWSKLLLAVNASCFLILIRSVYREVEFAGGRNGATQQAEWYMYVFDTLPILTAVFLYNLFFPGNYLKYLSFRLPKDQREFSPNPAIIGMQAA</sequence>
<proteinExistence type="predicted"/>
<evidence type="ECO:0000256" key="3">
    <source>
        <dbReference type="ARBA" id="ARBA00022989"/>
    </source>
</evidence>
<dbReference type="Proteomes" id="UP000717696">
    <property type="component" value="Unassembled WGS sequence"/>
</dbReference>
<evidence type="ECO:0000256" key="1">
    <source>
        <dbReference type="ARBA" id="ARBA00004141"/>
    </source>
</evidence>
<dbReference type="Pfam" id="PF04479">
    <property type="entry name" value="RTA1"/>
    <property type="match status" value="1"/>
</dbReference>
<name>A0A9P9F2Z5_9HYPO</name>
<dbReference type="GO" id="GO:0016020">
    <property type="term" value="C:membrane"/>
    <property type="evidence" value="ECO:0007669"/>
    <property type="project" value="UniProtKB-SubCell"/>
</dbReference>
<keyword evidence="2 5" id="KW-0812">Transmembrane</keyword>
<feature type="transmembrane region" description="Helical" evidence="5">
    <location>
        <begin position="76"/>
        <end position="101"/>
    </location>
</feature>
<dbReference type="EMBL" id="JAGMUU010000006">
    <property type="protein sequence ID" value="KAH7150223.1"/>
    <property type="molecule type" value="Genomic_DNA"/>
</dbReference>
<feature type="transmembrane region" description="Helical" evidence="5">
    <location>
        <begin position="121"/>
        <end position="144"/>
    </location>
</feature>
<dbReference type="InterPro" id="IPR007568">
    <property type="entry name" value="RTA1"/>
</dbReference>
<dbReference type="OrthoDB" id="3358017at2759"/>
<feature type="transmembrane region" description="Helical" evidence="5">
    <location>
        <begin position="251"/>
        <end position="270"/>
    </location>
</feature>
<keyword evidence="4 5" id="KW-0472">Membrane</keyword>
<reference evidence="6" key="1">
    <citation type="journal article" date="2021" name="Nat. Commun.">
        <title>Genetic determinants of endophytism in the Arabidopsis root mycobiome.</title>
        <authorList>
            <person name="Mesny F."/>
            <person name="Miyauchi S."/>
            <person name="Thiergart T."/>
            <person name="Pickel B."/>
            <person name="Atanasova L."/>
            <person name="Karlsson M."/>
            <person name="Huettel B."/>
            <person name="Barry K.W."/>
            <person name="Haridas S."/>
            <person name="Chen C."/>
            <person name="Bauer D."/>
            <person name="Andreopoulos W."/>
            <person name="Pangilinan J."/>
            <person name="LaButti K."/>
            <person name="Riley R."/>
            <person name="Lipzen A."/>
            <person name="Clum A."/>
            <person name="Drula E."/>
            <person name="Henrissat B."/>
            <person name="Kohler A."/>
            <person name="Grigoriev I.V."/>
            <person name="Martin F.M."/>
            <person name="Hacquard S."/>
        </authorList>
    </citation>
    <scope>NUCLEOTIDE SEQUENCE</scope>
    <source>
        <strain evidence="6">MPI-CAGE-AT-0021</strain>
    </source>
</reference>
<feature type="transmembrane region" description="Helical" evidence="5">
    <location>
        <begin position="17"/>
        <end position="35"/>
    </location>
</feature>
<evidence type="ECO:0000313" key="6">
    <source>
        <dbReference type="EMBL" id="KAH7150223.1"/>
    </source>
</evidence>
<dbReference type="PANTHER" id="PTHR31465">
    <property type="entry name" value="PROTEIN RTA1-RELATED"/>
    <property type="match status" value="1"/>
</dbReference>
<evidence type="ECO:0000256" key="4">
    <source>
        <dbReference type="ARBA" id="ARBA00023136"/>
    </source>
</evidence>
<accession>A0A9P9F2Z5</accession>
<keyword evidence="3 5" id="KW-1133">Transmembrane helix</keyword>
<dbReference type="AlphaFoldDB" id="A0A9P9F2Z5"/>